<keyword evidence="3 7" id="KW-0032">Aminotransferase</keyword>
<protein>
    <recommendedName>
        <fullName evidence="7">Diaminobutyrate--2-oxoglutarate transaminase</fullName>
        <ecNumber evidence="7">2.6.1.76</ecNumber>
    </recommendedName>
    <alternativeName>
        <fullName evidence="7">DABA aminotransferase</fullName>
    </alternativeName>
</protein>
<keyword evidence="4 7" id="KW-0808">Transferase</keyword>
<dbReference type="Gene3D" id="3.90.1150.10">
    <property type="entry name" value="Aspartate Aminotransferase, domain 1"/>
    <property type="match status" value="1"/>
</dbReference>
<dbReference type="InterPro" id="IPR049704">
    <property type="entry name" value="Aminotrans_3_PPA_site"/>
</dbReference>
<dbReference type="EC" id="2.6.1.76" evidence="7"/>
<dbReference type="PROSITE" id="PS00600">
    <property type="entry name" value="AA_TRANSFER_CLASS_3"/>
    <property type="match status" value="1"/>
</dbReference>
<dbReference type="Gene3D" id="3.40.640.10">
    <property type="entry name" value="Type I PLP-dependent aspartate aminotransferase-like (Major domain)"/>
    <property type="match status" value="1"/>
</dbReference>
<dbReference type="EMBL" id="CP114589">
    <property type="protein sequence ID" value="WBA10071.1"/>
    <property type="molecule type" value="Genomic_DNA"/>
</dbReference>
<dbReference type="NCBIfam" id="NF006733">
    <property type="entry name" value="PRK09264.1"/>
    <property type="match status" value="1"/>
</dbReference>
<evidence type="ECO:0000256" key="3">
    <source>
        <dbReference type="ARBA" id="ARBA00022576"/>
    </source>
</evidence>
<keyword evidence="5 6" id="KW-0663">Pyridoxal phosphate</keyword>
<dbReference type="NCBIfam" id="TIGR02407">
    <property type="entry name" value="ectoine_ectB"/>
    <property type="match status" value="1"/>
</dbReference>
<dbReference type="RefSeq" id="WP_269580120.1">
    <property type="nucleotide sequence ID" value="NZ_CP114589.1"/>
</dbReference>
<evidence type="ECO:0000256" key="6">
    <source>
        <dbReference type="RuleBase" id="RU003560"/>
    </source>
</evidence>
<comment type="similarity">
    <text evidence="2 6">Belongs to the class-III pyridoxal-phosphate-dependent aminotransferase family.</text>
</comment>
<dbReference type="PANTHER" id="PTHR43552">
    <property type="entry name" value="DIAMINOBUTYRATE--2-OXOGLUTARATE AMINOTRANSFERASE"/>
    <property type="match status" value="1"/>
</dbReference>
<proteinExistence type="inferred from homology"/>
<geneLocation type="plasmid" evidence="8 9">
    <name>unnamed</name>
</geneLocation>
<dbReference type="InterPro" id="IPR005814">
    <property type="entry name" value="Aminotrans_3"/>
</dbReference>
<comment type="catalytic activity">
    <reaction evidence="7">
        <text>L-2,4-diaminobutanoate + 2-oxoglutarate = L-aspartate 4-semialdehyde + L-glutamate</text>
        <dbReference type="Rhea" id="RHEA:11160"/>
        <dbReference type="ChEBI" id="CHEBI:16810"/>
        <dbReference type="ChEBI" id="CHEBI:29985"/>
        <dbReference type="ChEBI" id="CHEBI:58761"/>
        <dbReference type="ChEBI" id="CHEBI:537519"/>
        <dbReference type="EC" id="2.6.1.76"/>
    </reaction>
</comment>
<dbReference type="AlphaFoldDB" id="A0AA47KN82"/>
<dbReference type="CDD" id="cd00610">
    <property type="entry name" value="OAT_like"/>
    <property type="match status" value="1"/>
</dbReference>
<dbReference type="PIRSF" id="PIRSF000521">
    <property type="entry name" value="Transaminase_4ab_Lys_Orn"/>
    <property type="match status" value="1"/>
</dbReference>
<dbReference type="InterPro" id="IPR015421">
    <property type="entry name" value="PyrdxlP-dep_Trfase_major"/>
</dbReference>
<dbReference type="GO" id="GO:0019491">
    <property type="term" value="P:ectoine biosynthetic process"/>
    <property type="evidence" value="ECO:0007669"/>
    <property type="project" value="InterPro"/>
</dbReference>
<dbReference type="PANTHER" id="PTHR43552:SF2">
    <property type="entry name" value="DIAMINOBUTYRATE--2-OXOGLUTARATE TRANSAMINASE"/>
    <property type="match status" value="1"/>
</dbReference>
<evidence type="ECO:0000256" key="7">
    <source>
        <dbReference type="RuleBase" id="RU365034"/>
    </source>
</evidence>
<dbReference type="InterPro" id="IPR004637">
    <property type="entry name" value="Dat"/>
</dbReference>
<gene>
    <name evidence="8" type="primary">ectB</name>
    <name evidence="8" type="ORF">N8M53_14780</name>
</gene>
<evidence type="ECO:0000256" key="1">
    <source>
        <dbReference type="ARBA" id="ARBA00001933"/>
    </source>
</evidence>
<accession>A0AA47KN82</accession>
<dbReference type="InterPro" id="IPR015422">
    <property type="entry name" value="PyrdxlP-dep_Trfase_small"/>
</dbReference>
<dbReference type="Proteomes" id="UP001164748">
    <property type="component" value="Plasmid unnamed"/>
</dbReference>
<name>A0AA47KN82_9GAMM</name>
<evidence type="ECO:0000256" key="4">
    <source>
        <dbReference type="ARBA" id="ARBA00022679"/>
    </source>
</evidence>
<dbReference type="SUPFAM" id="SSF53383">
    <property type="entry name" value="PLP-dependent transferases"/>
    <property type="match status" value="1"/>
</dbReference>
<dbReference type="GO" id="GO:0045303">
    <property type="term" value="F:diaminobutyrate-2-oxoglutarate transaminase activity"/>
    <property type="evidence" value="ECO:0007669"/>
    <property type="project" value="UniProtKB-EC"/>
</dbReference>
<evidence type="ECO:0000313" key="9">
    <source>
        <dbReference type="Proteomes" id="UP001164748"/>
    </source>
</evidence>
<evidence type="ECO:0000256" key="2">
    <source>
        <dbReference type="ARBA" id="ARBA00008954"/>
    </source>
</evidence>
<evidence type="ECO:0000313" key="8">
    <source>
        <dbReference type="EMBL" id="WBA10071.1"/>
    </source>
</evidence>
<dbReference type="Pfam" id="PF00202">
    <property type="entry name" value="Aminotran_3"/>
    <property type="match status" value="1"/>
</dbReference>
<dbReference type="GO" id="GO:0047307">
    <property type="term" value="F:diaminobutyrate-pyruvate transaminase activity"/>
    <property type="evidence" value="ECO:0007669"/>
    <property type="project" value="InterPro"/>
</dbReference>
<sequence>MDIFKSQESNVQCYANNFPVVFESAKGCWITGVDGKRYLDFLAGAGSLNYGHNNPTLKKALIEYIEKDGITHGLDMYTGAKARFLEVFKEHILAPRDLDYKFQFTGPTGTNAVEAAMKLARKVTGRANIVSFTNGFHGCTYGALAVTGNHHHRGGGGIPVNNAVTRLPYDGYADVDGLTLFETMLNDASSGLTGGDKPAAVLLEVVQGEGGLNAASNEWLQRLQDICKAHDILMIVDDIQAGCGRTGTFFSFEPSGIKPDIVTLSKSIGGYGLPMAVVLLKPELDQWAPGEHNGTFRGNNHAFVTAAEAIDTYWRDDQFQTHIQERAEQLNKVLQEMLSKHSDLFETIKGRGLMQGIACQNGDISDEISSLCFDNGMIIETAGPDDEVIKFFSPLTVSEAEMEKGLQIFVKSVEQYKKQKLKKAS</sequence>
<dbReference type="GO" id="GO:0030170">
    <property type="term" value="F:pyridoxal phosphate binding"/>
    <property type="evidence" value="ECO:0007669"/>
    <property type="project" value="InterPro"/>
</dbReference>
<comment type="cofactor">
    <cofactor evidence="1 7">
        <name>pyridoxal 5'-phosphate</name>
        <dbReference type="ChEBI" id="CHEBI:597326"/>
    </cofactor>
</comment>
<organism evidence="8 9">
    <name type="scientific">Salinivibrio kushneri</name>
    <dbReference type="NCBI Taxonomy" id="1908198"/>
    <lineage>
        <taxon>Bacteria</taxon>
        <taxon>Pseudomonadati</taxon>
        <taxon>Pseudomonadota</taxon>
        <taxon>Gammaproteobacteria</taxon>
        <taxon>Vibrionales</taxon>
        <taxon>Vibrionaceae</taxon>
        <taxon>Salinivibrio</taxon>
    </lineage>
</organism>
<dbReference type="NCBIfam" id="TIGR00709">
    <property type="entry name" value="dat"/>
    <property type="match status" value="1"/>
</dbReference>
<keyword evidence="8" id="KW-0614">Plasmid</keyword>
<evidence type="ECO:0000256" key="5">
    <source>
        <dbReference type="ARBA" id="ARBA00022898"/>
    </source>
</evidence>
<dbReference type="InterPro" id="IPR012773">
    <property type="entry name" value="Ectoine_EctB"/>
</dbReference>
<dbReference type="InterPro" id="IPR015424">
    <property type="entry name" value="PyrdxlP-dep_Trfase"/>
</dbReference>
<comment type="pathway">
    <text evidence="7">Amine and polyamine biosynthesis; ectoine biosynthesis; L-ectoine from L-aspartate 4-semialdehyde: step 1/3.</text>
</comment>
<reference evidence="8" key="1">
    <citation type="submission" date="2022-09" db="EMBL/GenBank/DDBJ databases">
        <authorList>
            <person name="Li Z.-J."/>
        </authorList>
    </citation>
    <scope>NUCLEOTIDE SEQUENCE</scope>
    <source>
        <strain evidence="8">TGB11</strain>
        <plasmid evidence="8">unnamed</plasmid>
    </source>
</reference>
<comment type="function">
    <text evidence="7">Catalyzes reversively the conversion of L-aspartate beta-semialdehyde (ASA) to L-2,4-diaminobutyrate (DABA) by transamination with L-glutamate.</text>
</comment>